<evidence type="ECO:0000256" key="1">
    <source>
        <dbReference type="ARBA" id="ARBA00024322"/>
    </source>
</evidence>
<dbReference type="InterPro" id="IPR044872">
    <property type="entry name" value="CcmK/CsoS1_BMC"/>
</dbReference>
<keyword evidence="2" id="KW-1283">Bacterial microcompartment</keyword>
<dbReference type="InterPro" id="IPR037233">
    <property type="entry name" value="CcmK-like_sf"/>
</dbReference>
<protein>
    <submittedName>
        <fullName evidence="5">BMC domain-containing protein</fullName>
    </submittedName>
</protein>
<dbReference type="SUPFAM" id="SSF143414">
    <property type="entry name" value="CcmK-like"/>
    <property type="match status" value="2"/>
</dbReference>
<comment type="subcellular location">
    <subcellularLocation>
        <location evidence="1">Bacterial microcompartment</location>
    </subcellularLocation>
</comment>
<proteinExistence type="inferred from homology"/>
<dbReference type="GO" id="GO:0031469">
    <property type="term" value="C:bacterial microcompartment"/>
    <property type="evidence" value="ECO:0007669"/>
    <property type="project" value="UniProtKB-SubCell"/>
</dbReference>
<evidence type="ECO:0000313" key="5">
    <source>
        <dbReference type="EMBL" id="QIA65429.1"/>
    </source>
</evidence>
<dbReference type="PIRSF" id="PIRSF034834">
    <property type="entry name" value="PduT"/>
    <property type="match status" value="1"/>
</dbReference>
<dbReference type="Proteomes" id="UP000464262">
    <property type="component" value="Chromosome 2"/>
</dbReference>
<evidence type="ECO:0000259" key="4">
    <source>
        <dbReference type="PROSITE" id="PS51930"/>
    </source>
</evidence>
<dbReference type="InterPro" id="IPR050575">
    <property type="entry name" value="BMC_shell"/>
</dbReference>
<feature type="domain" description="BMC" evidence="4">
    <location>
        <begin position="4"/>
        <end position="86"/>
    </location>
</feature>
<dbReference type="SMART" id="SM00877">
    <property type="entry name" value="BMC"/>
    <property type="match status" value="2"/>
</dbReference>
<dbReference type="CDD" id="cd07053">
    <property type="entry name" value="BMC_PduT_repeat1"/>
    <property type="match status" value="1"/>
</dbReference>
<keyword evidence="6" id="KW-1185">Reference proteome</keyword>
<dbReference type="AlphaFoldDB" id="A0A7Z2T6S0"/>
<feature type="domain" description="BMC" evidence="4">
    <location>
        <begin position="96"/>
        <end position="182"/>
    </location>
</feature>
<organism evidence="5 6">
    <name type="scientific">Vibrio astriarenae</name>
    <dbReference type="NCBI Taxonomy" id="1481923"/>
    <lineage>
        <taxon>Bacteria</taxon>
        <taxon>Pseudomonadati</taxon>
        <taxon>Pseudomonadota</taxon>
        <taxon>Gammaproteobacteria</taxon>
        <taxon>Vibrionales</taxon>
        <taxon>Vibrionaceae</taxon>
        <taxon>Vibrio</taxon>
    </lineage>
</organism>
<dbReference type="EMBL" id="CP047476">
    <property type="protein sequence ID" value="QIA65429.1"/>
    <property type="molecule type" value="Genomic_DNA"/>
</dbReference>
<dbReference type="InterPro" id="IPR011238">
    <property type="entry name" value="Micro_shell_prot_PduT"/>
</dbReference>
<dbReference type="Pfam" id="PF00936">
    <property type="entry name" value="BMC"/>
    <property type="match status" value="2"/>
</dbReference>
<dbReference type="PANTHER" id="PTHR33941">
    <property type="entry name" value="PROPANEDIOL UTILIZATION PROTEIN PDUA"/>
    <property type="match status" value="1"/>
</dbReference>
<gene>
    <name evidence="5" type="ORF">GT360_17980</name>
</gene>
<dbReference type="KEGG" id="vas:GT360_17980"/>
<name>A0A7Z2T6S0_9VIBR</name>
<dbReference type="PANTHER" id="PTHR33941:SF11">
    <property type="entry name" value="BACTERIAL MICROCOMPARTMENT SHELL PROTEIN PDUJ"/>
    <property type="match status" value="1"/>
</dbReference>
<dbReference type="Gene3D" id="3.30.70.1710">
    <property type="match status" value="2"/>
</dbReference>
<dbReference type="InterPro" id="IPR000249">
    <property type="entry name" value="BMC_dom"/>
</dbReference>
<comment type="similarity">
    <text evidence="3">Belongs to the bacterial microcompartments protein family.</text>
</comment>
<evidence type="ECO:0000313" key="6">
    <source>
        <dbReference type="Proteomes" id="UP000464262"/>
    </source>
</evidence>
<dbReference type="CDD" id="cd07054">
    <property type="entry name" value="BMC_PduT_repeat2"/>
    <property type="match status" value="1"/>
</dbReference>
<dbReference type="PROSITE" id="PS51930">
    <property type="entry name" value="BMC_2"/>
    <property type="match status" value="2"/>
</dbReference>
<accession>A0A7Z2T6S0</accession>
<sequence>MDNAIGCVELSSIARGYEVADAMVKSANVKILFHRTTCPGKFVIVVNGDIGAVSASVEHGLVAGRGEVIDHVIISNIHSDVFSAISGTTDVTKHGAFGVIETYSMAAVIEAADAAVKASDVVLMDIQLAMAIGGKGVVTLSGDVSAVQSAIELACERVKEKGVLVNQCVIANPSREIVETAI</sequence>
<dbReference type="RefSeq" id="WP_164650329.1">
    <property type="nucleotide sequence ID" value="NZ_CP047476.1"/>
</dbReference>
<evidence type="ECO:0000256" key="3">
    <source>
        <dbReference type="PROSITE-ProRule" id="PRU01278"/>
    </source>
</evidence>
<evidence type="ECO:0000256" key="2">
    <source>
        <dbReference type="ARBA" id="ARBA00024446"/>
    </source>
</evidence>
<reference evidence="5 6" key="1">
    <citation type="submission" date="2020-01" db="EMBL/GenBank/DDBJ databases">
        <title>Whole genome and functional gene identification of agarase of Vibrio HN897.</title>
        <authorList>
            <person name="Liu Y."/>
            <person name="Zhao Z."/>
        </authorList>
    </citation>
    <scope>NUCLEOTIDE SEQUENCE [LARGE SCALE GENOMIC DNA]</scope>
    <source>
        <strain evidence="5 6">HN897</strain>
    </source>
</reference>